<dbReference type="AlphaFoldDB" id="A0A4R2IQ55"/>
<sequence length="1099" mass="119009">MRDELVRSLQARTAAAAAGDPGPVLADEALVEAERLQEFIFDGTQLDLEVLQAVGVLHSARWGLLGDQAGYSPRAATVLLRLLYLLDRNGVPEGLWPLFDQDLSPGEAGRCHDLAMAIAELASVSGKPDIYPLAVGWLRLAVDTWGDTDDERRLIALATLADLTKRTYFASLEPEWLDQAIEVLRQVRESVDTVPLSLNLAEMLHRRFDITGDHEPLTEEIALLRAASQSTELDDQARTEAQIRLASALLGAGERSEAMSMTRRLLDGPADRATGVHWHNLSVALSNHNVRTGEPLADAIESSRRAVTFEGTPATCEWRAHLAMLLARAGDLDDAVTAARMAMAECPPDSGHRQTVVHSAGLVLFLRYRQFGVPAELDEAIVLLRTVQVSLQLGAALRERYALSPDLATLTEAIQVYRRILGELPRTHDHWPQTQANLSVALVAHYRHTDDEESLAEAVDLARNAVAGTPAGHTDLGLRLMNLGAALGADYERTEDPATLREELEVGRRAVAIASPGTWARQRLLANLGATLFRLGQVTDDPAAFTEAVDVTREAIAATPAGDPNVAFSLLNHAVALIAASEYLQALRVAQAAAGIELAAPSVRLRACRVWGQVAAVSELWDEAAAGFGQGVRLLPLVAPRNLRSTDIQGVLSKMDAVHVNAAASAIWADDPDSALELLEQGRGILSAYELDSRTELTDLRAKSPKLADEMTEVLAALDVQGELSTDQRHALQSRWTSVLGRIRELKNFEHFLEPPSIKDFVAAAEDGPVITVNVSEFHCAALVLTTKGVQVVPLGDLSLEDLETRVPAFLEALRLTGAGDLVEQMDAQAYVRETLSWLWNAVTGPILDALGYPPEADELPRVWWSPTGLLNFLPLHAAGDGDQCALDRVVSSYTPSIRALIRSRSRPPTEKTGVLAVAVSPGEVKLPAAHAEAESLVRMHNATPLFDENATHENVLKALPAAPWAHFACHAHNDPATPGQSRLLLHDRPLRVPEISRLRMADAELAYLSACSTASGTTVLADEAIHIVSAFQLAGYRHVVGTLWSIQDTTATSLADGFYTGLDQGMSPARSLHTVVRRLRQERPLMASDWAGHIHVGP</sequence>
<dbReference type="InterPro" id="IPR024983">
    <property type="entry name" value="CHAT_dom"/>
</dbReference>
<organism evidence="2 3">
    <name type="scientific">Actinocrispum wychmicini</name>
    <dbReference type="NCBI Taxonomy" id="1213861"/>
    <lineage>
        <taxon>Bacteria</taxon>
        <taxon>Bacillati</taxon>
        <taxon>Actinomycetota</taxon>
        <taxon>Actinomycetes</taxon>
        <taxon>Pseudonocardiales</taxon>
        <taxon>Pseudonocardiaceae</taxon>
        <taxon>Actinocrispum</taxon>
    </lineage>
</organism>
<name>A0A4R2IQ55_9PSEU</name>
<gene>
    <name evidence="2" type="ORF">EV192_11714</name>
</gene>
<accession>A0A4R2IQ55</accession>
<dbReference type="EMBL" id="SLWS01000017">
    <property type="protein sequence ID" value="TCO47274.1"/>
    <property type="molecule type" value="Genomic_DNA"/>
</dbReference>
<comment type="caution">
    <text evidence="2">The sequence shown here is derived from an EMBL/GenBank/DDBJ whole genome shotgun (WGS) entry which is preliminary data.</text>
</comment>
<feature type="domain" description="CHAT" evidence="1">
    <location>
        <begin position="834"/>
        <end position="1098"/>
    </location>
</feature>
<dbReference type="Gene3D" id="1.25.40.10">
    <property type="entry name" value="Tetratricopeptide repeat domain"/>
    <property type="match status" value="2"/>
</dbReference>
<evidence type="ECO:0000259" key="1">
    <source>
        <dbReference type="Pfam" id="PF12770"/>
    </source>
</evidence>
<protein>
    <submittedName>
        <fullName evidence="2">CHAT domain-containing protein</fullName>
    </submittedName>
</protein>
<reference evidence="2 3" key="1">
    <citation type="submission" date="2019-03" db="EMBL/GenBank/DDBJ databases">
        <title>Genomic Encyclopedia of Type Strains, Phase IV (KMG-IV): sequencing the most valuable type-strain genomes for metagenomic binning, comparative biology and taxonomic classification.</title>
        <authorList>
            <person name="Goeker M."/>
        </authorList>
    </citation>
    <scope>NUCLEOTIDE SEQUENCE [LARGE SCALE GENOMIC DNA]</scope>
    <source>
        <strain evidence="2 3">DSM 45934</strain>
    </source>
</reference>
<dbReference type="SUPFAM" id="SSF48452">
    <property type="entry name" value="TPR-like"/>
    <property type="match status" value="1"/>
</dbReference>
<evidence type="ECO:0000313" key="3">
    <source>
        <dbReference type="Proteomes" id="UP000295680"/>
    </source>
</evidence>
<dbReference type="Proteomes" id="UP000295680">
    <property type="component" value="Unassembled WGS sequence"/>
</dbReference>
<evidence type="ECO:0000313" key="2">
    <source>
        <dbReference type="EMBL" id="TCO47274.1"/>
    </source>
</evidence>
<dbReference type="InterPro" id="IPR011990">
    <property type="entry name" value="TPR-like_helical_dom_sf"/>
</dbReference>
<dbReference type="Pfam" id="PF12770">
    <property type="entry name" value="CHAT"/>
    <property type="match status" value="1"/>
</dbReference>
<dbReference type="OrthoDB" id="3206999at2"/>
<dbReference type="RefSeq" id="WP_132125580.1">
    <property type="nucleotide sequence ID" value="NZ_SLWS01000017.1"/>
</dbReference>
<proteinExistence type="predicted"/>
<keyword evidence="3" id="KW-1185">Reference proteome</keyword>